<evidence type="ECO:0000313" key="3">
    <source>
        <dbReference type="Proteomes" id="UP000291072"/>
    </source>
</evidence>
<name>A0A4V2NIA5_9MOLU</name>
<dbReference type="Proteomes" id="UP000291072">
    <property type="component" value="Unassembled WGS sequence"/>
</dbReference>
<dbReference type="SUPFAM" id="SSF53927">
    <property type="entry name" value="Cytidine deaminase-like"/>
    <property type="match status" value="1"/>
</dbReference>
<organism evidence="2 3">
    <name type="scientific">Mycoplasma todarodis</name>
    <dbReference type="NCBI Taxonomy" id="1937191"/>
    <lineage>
        <taxon>Bacteria</taxon>
        <taxon>Bacillati</taxon>
        <taxon>Mycoplasmatota</taxon>
        <taxon>Mollicutes</taxon>
        <taxon>Mycoplasmataceae</taxon>
        <taxon>Mycoplasma</taxon>
    </lineage>
</organism>
<proteinExistence type="predicted"/>
<dbReference type="RefSeq" id="WP_131613059.1">
    <property type="nucleotide sequence ID" value="NZ_PSZP01000001.1"/>
</dbReference>
<feature type="domain" description="CMP/dCMP-type deaminase" evidence="1">
    <location>
        <begin position="17"/>
        <end position="101"/>
    </location>
</feature>
<dbReference type="AlphaFoldDB" id="A0A4V2NIA5"/>
<dbReference type="EMBL" id="PSZP01000001">
    <property type="protein sequence ID" value="TCG12106.1"/>
    <property type="molecule type" value="Genomic_DNA"/>
</dbReference>
<evidence type="ECO:0000259" key="1">
    <source>
        <dbReference type="Pfam" id="PF00383"/>
    </source>
</evidence>
<dbReference type="Pfam" id="PF00383">
    <property type="entry name" value="dCMP_cyt_deam_1"/>
    <property type="match status" value="1"/>
</dbReference>
<sequence>MKLTKLGKELNTQFEKYKKDDKRAVPVMAMAFNEKKGLFFGHCWNESQKNNSKAKHAEILLLEEIDKIKKGAPFDIVVTLAPCFKCFMELYKNDKIKNIYFIFEKTWVLSKEEKVIKKIIEDSKGKISIIKFPKSISKKSIKGVDAWGKELTLHLNNNSNNKKRGKVKYIQENKKIILKEKNETKTKKIY</sequence>
<dbReference type="InterPro" id="IPR002125">
    <property type="entry name" value="CMP_dCMP_dom"/>
</dbReference>
<dbReference type="Gene3D" id="3.40.140.10">
    <property type="entry name" value="Cytidine Deaminase, domain 2"/>
    <property type="match status" value="1"/>
</dbReference>
<dbReference type="InterPro" id="IPR016193">
    <property type="entry name" value="Cytidine_deaminase-like"/>
</dbReference>
<gene>
    <name evidence="2" type="ORF">C4B25_00225</name>
</gene>
<reference evidence="2 3" key="1">
    <citation type="submission" date="2018-02" db="EMBL/GenBank/DDBJ databases">
        <title>Mycoplasma marinum and Mycoplasma todarodis sp. nov., moderately halophilic and psychrotolerant mycoplasmas isolated from cephalopods.</title>
        <authorList>
            <person name="Viver T."/>
        </authorList>
    </citation>
    <scope>NUCLEOTIDE SEQUENCE [LARGE SCALE GENOMIC DNA]</scope>
    <source>
        <strain evidence="2 3">5H</strain>
    </source>
</reference>
<dbReference type="GO" id="GO:0003824">
    <property type="term" value="F:catalytic activity"/>
    <property type="evidence" value="ECO:0007669"/>
    <property type="project" value="InterPro"/>
</dbReference>
<dbReference type="OrthoDB" id="9802676at2"/>
<accession>A0A4V2NIA5</accession>
<comment type="caution">
    <text evidence="2">The sequence shown here is derived from an EMBL/GenBank/DDBJ whole genome shotgun (WGS) entry which is preliminary data.</text>
</comment>
<protein>
    <recommendedName>
        <fullName evidence="1">CMP/dCMP-type deaminase domain-containing protein</fullName>
    </recommendedName>
</protein>
<evidence type="ECO:0000313" key="2">
    <source>
        <dbReference type="EMBL" id="TCG12106.1"/>
    </source>
</evidence>
<keyword evidence="3" id="KW-1185">Reference proteome</keyword>